<dbReference type="PANTHER" id="PTHR32071:SF57">
    <property type="entry name" value="C4-DICARBOXYLATE TRANSPORT TRANSCRIPTIONAL REGULATORY PROTEIN DCTD"/>
    <property type="match status" value="1"/>
</dbReference>
<keyword evidence="1" id="KW-0547">Nucleotide-binding</keyword>
<evidence type="ECO:0000259" key="6">
    <source>
        <dbReference type="PROSITE" id="PS50045"/>
    </source>
</evidence>
<dbReference type="InterPro" id="IPR025943">
    <property type="entry name" value="Sigma_54_int_dom_ATP-bd_2"/>
</dbReference>
<dbReference type="Gene3D" id="1.10.8.60">
    <property type="match status" value="1"/>
</dbReference>
<gene>
    <name evidence="7" type="ORF">EV675_4254</name>
</gene>
<dbReference type="CDD" id="cd00009">
    <property type="entry name" value="AAA"/>
    <property type="match status" value="1"/>
</dbReference>
<dbReference type="PROSITE" id="PS00675">
    <property type="entry name" value="SIGMA54_INTERACT_1"/>
    <property type="match status" value="1"/>
</dbReference>
<feature type="domain" description="Sigma-54 factor interaction" evidence="6">
    <location>
        <begin position="137"/>
        <end position="365"/>
    </location>
</feature>
<name>A0A4Q7NFZ5_9BURK</name>
<dbReference type="AlphaFoldDB" id="A0A4Q7NFZ5"/>
<dbReference type="SUPFAM" id="SSF52540">
    <property type="entry name" value="P-loop containing nucleoside triphosphate hydrolases"/>
    <property type="match status" value="1"/>
</dbReference>
<evidence type="ECO:0000256" key="4">
    <source>
        <dbReference type="ARBA" id="ARBA00023125"/>
    </source>
</evidence>
<dbReference type="GO" id="GO:0005524">
    <property type="term" value="F:ATP binding"/>
    <property type="evidence" value="ECO:0007669"/>
    <property type="project" value="UniProtKB-KW"/>
</dbReference>
<dbReference type="PANTHER" id="PTHR32071">
    <property type="entry name" value="TRANSCRIPTIONAL REGULATORY PROTEIN"/>
    <property type="match status" value="1"/>
</dbReference>
<accession>A0A4Q7NFZ5</accession>
<dbReference type="Pfam" id="PF02954">
    <property type="entry name" value="HTH_8"/>
    <property type="match status" value="1"/>
</dbReference>
<dbReference type="Proteomes" id="UP000292445">
    <property type="component" value="Unassembled WGS sequence"/>
</dbReference>
<comment type="caution">
    <text evidence="7">The sequence shown here is derived from an EMBL/GenBank/DDBJ whole genome shotgun (WGS) entry which is preliminary data.</text>
</comment>
<dbReference type="PROSITE" id="PS00676">
    <property type="entry name" value="SIGMA54_INTERACT_2"/>
    <property type="match status" value="1"/>
</dbReference>
<reference evidence="7 8" key="1">
    <citation type="submission" date="2019-02" db="EMBL/GenBank/DDBJ databases">
        <title>Genomic Encyclopedia of Type Strains, Phase IV (KMG-IV): sequencing the most valuable type-strain genomes for metagenomic binning, comparative biology and taxonomic classification.</title>
        <authorList>
            <person name="Goeker M."/>
        </authorList>
    </citation>
    <scope>NUCLEOTIDE SEQUENCE [LARGE SCALE GENOMIC DNA]</scope>
    <source>
        <strain evidence="7 8">K24</strain>
    </source>
</reference>
<evidence type="ECO:0000313" key="7">
    <source>
        <dbReference type="EMBL" id="RZS81627.1"/>
    </source>
</evidence>
<dbReference type="InterPro" id="IPR025944">
    <property type="entry name" value="Sigma_54_int_dom_CS"/>
</dbReference>
<dbReference type="OrthoDB" id="9761705at2"/>
<dbReference type="FunFam" id="3.40.50.300:FF:000006">
    <property type="entry name" value="DNA-binding transcriptional regulator NtrC"/>
    <property type="match status" value="1"/>
</dbReference>
<dbReference type="InterPro" id="IPR009057">
    <property type="entry name" value="Homeodomain-like_sf"/>
</dbReference>
<dbReference type="InterPro" id="IPR002197">
    <property type="entry name" value="HTH_Fis"/>
</dbReference>
<sequence>MKTRPSQDDLDVYVWEGKSDIADRVARALANFDADVIRADNIAVSRDVTSVRMSVAIISVTVIDRPSFSVSDWQAGHGMPVVWVAAEARNSDPRVYPPEYSNVLTADFTAAELRTLVFKVAGVVREQGSRAKAAEPLIATSACMRVFLSEVEAFADCDSTVLIRGETGVGKERVARLLHEGHRRYGKGPFVAVNCGAIPDGLFESHFFGHAKGAFTGATFAHKGYFEQAQEGTLFLDEIGDLPLYQQVKLLRVLEQSCVTRLGSTAEIPVDFRLVAATNRDLRELVRQELFRADLYYRLAVIELQVPNLEERGAVDKIAIFKALLGQILPEQEDEVPDWLAALVTRTRFPGNVRELRNVAERVGVMVRQFRAWDRERIGRIFASLAEGVIPANERSPQELAERNRIVGALDAHGWRRQDTASFLGISRKVLWEKMRKYQIVGQDAEVAGELD</sequence>
<dbReference type="PROSITE" id="PS00688">
    <property type="entry name" value="SIGMA54_INTERACT_3"/>
    <property type="match status" value="1"/>
</dbReference>
<dbReference type="SMART" id="SM00382">
    <property type="entry name" value="AAA"/>
    <property type="match status" value="1"/>
</dbReference>
<keyword evidence="2" id="KW-0067">ATP-binding</keyword>
<evidence type="ECO:0000256" key="2">
    <source>
        <dbReference type="ARBA" id="ARBA00022840"/>
    </source>
</evidence>
<dbReference type="GO" id="GO:0006355">
    <property type="term" value="P:regulation of DNA-templated transcription"/>
    <property type="evidence" value="ECO:0007669"/>
    <property type="project" value="InterPro"/>
</dbReference>
<evidence type="ECO:0000256" key="1">
    <source>
        <dbReference type="ARBA" id="ARBA00022741"/>
    </source>
</evidence>
<protein>
    <submittedName>
        <fullName evidence="7">Fis family sigma54 specific transcriptional regulator</fullName>
    </submittedName>
</protein>
<dbReference type="PROSITE" id="PS50045">
    <property type="entry name" value="SIGMA54_INTERACT_4"/>
    <property type="match status" value="1"/>
</dbReference>
<evidence type="ECO:0000313" key="8">
    <source>
        <dbReference type="Proteomes" id="UP000292445"/>
    </source>
</evidence>
<dbReference type="InterPro" id="IPR027417">
    <property type="entry name" value="P-loop_NTPase"/>
</dbReference>
<keyword evidence="4" id="KW-0238">DNA-binding</keyword>
<proteinExistence type="predicted"/>
<dbReference type="Gene3D" id="1.10.10.60">
    <property type="entry name" value="Homeodomain-like"/>
    <property type="match status" value="1"/>
</dbReference>
<dbReference type="EMBL" id="SGXC01000002">
    <property type="protein sequence ID" value="RZS81627.1"/>
    <property type="molecule type" value="Genomic_DNA"/>
</dbReference>
<dbReference type="Pfam" id="PF00158">
    <property type="entry name" value="Sigma54_activat"/>
    <property type="match status" value="1"/>
</dbReference>
<dbReference type="PRINTS" id="PR01590">
    <property type="entry name" value="HTHFIS"/>
</dbReference>
<dbReference type="RefSeq" id="WP_130359528.1">
    <property type="nucleotide sequence ID" value="NZ_SGXC01000002.1"/>
</dbReference>
<keyword evidence="8" id="KW-1185">Reference proteome</keyword>
<organism evidence="7 8">
    <name type="scientific">Pigmentiphaga kullae</name>
    <dbReference type="NCBI Taxonomy" id="151784"/>
    <lineage>
        <taxon>Bacteria</taxon>
        <taxon>Pseudomonadati</taxon>
        <taxon>Pseudomonadota</taxon>
        <taxon>Betaproteobacteria</taxon>
        <taxon>Burkholderiales</taxon>
        <taxon>Alcaligenaceae</taxon>
        <taxon>Pigmentiphaga</taxon>
    </lineage>
</organism>
<dbReference type="InterPro" id="IPR025662">
    <property type="entry name" value="Sigma_54_int_dom_ATP-bd_1"/>
</dbReference>
<dbReference type="SUPFAM" id="SSF46689">
    <property type="entry name" value="Homeodomain-like"/>
    <property type="match status" value="1"/>
</dbReference>
<keyword evidence="5" id="KW-0804">Transcription</keyword>
<dbReference type="GO" id="GO:0043565">
    <property type="term" value="F:sequence-specific DNA binding"/>
    <property type="evidence" value="ECO:0007669"/>
    <property type="project" value="InterPro"/>
</dbReference>
<keyword evidence="3" id="KW-0805">Transcription regulation</keyword>
<dbReference type="InterPro" id="IPR003593">
    <property type="entry name" value="AAA+_ATPase"/>
</dbReference>
<evidence type="ECO:0000256" key="3">
    <source>
        <dbReference type="ARBA" id="ARBA00023015"/>
    </source>
</evidence>
<evidence type="ECO:0000256" key="5">
    <source>
        <dbReference type="ARBA" id="ARBA00023163"/>
    </source>
</evidence>
<dbReference type="InterPro" id="IPR002078">
    <property type="entry name" value="Sigma_54_int"/>
</dbReference>
<dbReference type="Gene3D" id="3.40.50.300">
    <property type="entry name" value="P-loop containing nucleotide triphosphate hydrolases"/>
    <property type="match status" value="1"/>
</dbReference>